<keyword evidence="12" id="KW-1185">Reference proteome</keyword>
<feature type="active site" description="Charge relay system" evidence="4 6">
    <location>
        <position position="348"/>
    </location>
</feature>
<dbReference type="PANTHER" id="PTHR43399:SF5">
    <property type="entry name" value="PEPTIDASE S8 FAMILY WITH PROTEASE-ASSOCIATED DOMAIN"/>
    <property type="match status" value="1"/>
</dbReference>
<dbReference type="InterPro" id="IPR046450">
    <property type="entry name" value="PA_dom_sf"/>
</dbReference>
<keyword evidence="8" id="KW-1133">Transmembrane helix</keyword>
<feature type="signal peptide" evidence="9">
    <location>
        <begin position="1"/>
        <end position="19"/>
    </location>
</feature>
<feature type="compositionally biased region" description="Low complexity" evidence="7">
    <location>
        <begin position="1724"/>
        <end position="1737"/>
    </location>
</feature>
<dbReference type="InterPro" id="IPR003137">
    <property type="entry name" value="PA_domain"/>
</dbReference>
<dbReference type="PROSITE" id="PS50157">
    <property type="entry name" value="ZINC_FINGER_C2H2_2"/>
    <property type="match status" value="1"/>
</dbReference>
<protein>
    <recommendedName>
        <fullName evidence="10">C2H2-type domain-containing protein</fullName>
    </recommendedName>
</protein>
<keyword evidence="3 6" id="KW-0720">Serine protease</keyword>
<dbReference type="GO" id="GO:0004252">
    <property type="term" value="F:serine-type endopeptidase activity"/>
    <property type="evidence" value="ECO:0007669"/>
    <property type="project" value="UniProtKB-UniRule"/>
</dbReference>
<evidence type="ECO:0000313" key="11">
    <source>
        <dbReference type="EMBL" id="KAK3276892.1"/>
    </source>
</evidence>
<dbReference type="SUPFAM" id="SSF52025">
    <property type="entry name" value="PA domain"/>
    <property type="match status" value="1"/>
</dbReference>
<reference evidence="11 12" key="1">
    <citation type="journal article" date="2015" name="Genome Biol. Evol.">
        <title>Comparative Genomics of a Bacterivorous Green Alga Reveals Evolutionary Causalities and Consequences of Phago-Mixotrophic Mode of Nutrition.</title>
        <authorList>
            <person name="Burns J.A."/>
            <person name="Paasch A."/>
            <person name="Narechania A."/>
            <person name="Kim E."/>
        </authorList>
    </citation>
    <scope>NUCLEOTIDE SEQUENCE [LARGE SCALE GENOMIC DNA]</scope>
    <source>
        <strain evidence="11 12">PLY_AMNH</strain>
    </source>
</reference>
<dbReference type="PROSITE" id="PS00137">
    <property type="entry name" value="SUBTILASE_HIS"/>
    <property type="match status" value="1"/>
</dbReference>
<dbReference type="InterPro" id="IPR000209">
    <property type="entry name" value="Peptidase_S8/S53_dom"/>
</dbReference>
<dbReference type="CDD" id="cd04842">
    <property type="entry name" value="Peptidases_S8_Kp43_protease"/>
    <property type="match status" value="1"/>
</dbReference>
<keyword evidence="5" id="KW-0479">Metal-binding</keyword>
<feature type="chain" id="PRO_5041907829" description="C2H2-type domain-containing protein" evidence="9">
    <location>
        <begin position="20"/>
        <end position="1848"/>
    </location>
</feature>
<feature type="active site" description="Charge relay system" evidence="4 6">
    <location>
        <position position="388"/>
    </location>
</feature>
<proteinExistence type="inferred from homology"/>
<dbReference type="PRINTS" id="PR00723">
    <property type="entry name" value="SUBTILISIN"/>
</dbReference>
<evidence type="ECO:0000256" key="4">
    <source>
        <dbReference type="PIRSR" id="PIRSR615500-1"/>
    </source>
</evidence>
<feature type="domain" description="C2H2-type" evidence="10">
    <location>
        <begin position="1699"/>
        <end position="1727"/>
    </location>
</feature>
<dbReference type="InterPro" id="IPR036852">
    <property type="entry name" value="Peptidase_S8/S53_dom_sf"/>
</dbReference>
<dbReference type="EMBL" id="LGRX02006327">
    <property type="protein sequence ID" value="KAK3276892.1"/>
    <property type="molecule type" value="Genomic_DNA"/>
</dbReference>
<comment type="similarity">
    <text evidence="6">Belongs to the peptidase S8 family.</text>
</comment>
<dbReference type="InterPro" id="IPR051048">
    <property type="entry name" value="Peptidase_S8/S53_subtilisin"/>
</dbReference>
<dbReference type="InterPro" id="IPR008979">
    <property type="entry name" value="Galactose-bd-like_sf"/>
</dbReference>
<dbReference type="InterPro" id="IPR013783">
    <property type="entry name" value="Ig-like_fold"/>
</dbReference>
<dbReference type="SMART" id="SM00355">
    <property type="entry name" value="ZnF_C2H2"/>
    <property type="match status" value="2"/>
</dbReference>
<name>A0AAE0GF43_9CHLO</name>
<dbReference type="InterPro" id="IPR023828">
    <property type="entry name" value="Peptidase_S8_Ser-AS"/>
</dbReference>
<comment type="caution">
    <text evidence="11">The sequence shown here is derived from an EMBL/GenBank/DDBJ whole genome shotgun (WGS) entry which is preliminary data.</text>
</comment>
<keyword evidence="2 6" id="KW-0378">Hydrolase</keyword>
<dbReference type="Gene3D" id="2.60.40.10">
    <property type="entry name" value="Immunoglobulins"/>
    <property type="match status" value="1"/>
</dbReference>
<evidence type="ECO:0000313" key="12">
    <source>
        <dbReference type="Proteomes" id="UP001190700"/>
    </source>
</evidence>
<feature type="region of interest" description="Disordered" evidence="7">
    <location>
        <begin position="1721"/>
        <end position="1805"/>
    </location>
</feature>
<organism evidence="11 12">
    <name type="scientific">Cymbomonas tetramitiformis</name>
    <dbReference type="NCBI Taxonomy" id="36881"/>
    <lineage>
        <taxon>Eukaryota</taxon>
        <taxon>Viridiplantae</taxon>
        <taxon>Chlorophyta</taxon>
        <taxon>Pyramimonadophyceae</taxon>
        <taxon>Pyramimonadales</taxon>
        <taxon>Pyramimonadaceae</taxon>
        <taxon>Cymbomonas</taxon>
    </lineage>
</organism>
<evidence type="ECO:0000256" key="5">
    <source>
        <dbReference type="PROSITE-ProRule" id="PRU00042"/>
    </source>
</evidence>
<keyword evidence="9" id="KW-0732">Signal</keyword>
<sequence length="1848" mass="195562">MGCSILQVFLALLCATGTCRDLEQLAPSQSDDRERSSKILLTSRTIDVSKTQTLIPGLPAPSRQLIETLSARADVKAQLLRDPRWLLLSGACQQYFATFSSPPTAEQRQDLVSQLKSDGGWIVGYVPHNTFLMVASRHVAERLGSVAGVSWVGEFESKDKRGPIFEKISREYSKNASTSADSGAFLMLAERLHLETIEMPAGRRGLVVEVLLPPLASPSGTAPNGSDCAEDFSRTVSSHWVAGLNSLRTNSAASYSSHPGRKPSIDCARSSTRVLLVLGFIELEESLQWLSDQSLAHYITPHHRRKHMNYDAAPVLQSGTDGSEDWAVSRPFWAAGLQGTGQIVGCGDTGVDMDSCFFRDDTGQSIGAAHRKVVLYNDFGDTIDSDGHGTHVSGSILGNSAGASSNSDYYNGVAFGAKLAFHDLSNGGSGLLIPGDTGADYYAISYDVGARLHSDSWGEGTGEYTTTSREVDMYTWQNQDFLPIFAAGNYGENSFSRSVTSPATAKNCLAVGATLSTVGDPPYVYGDVLEADFGPSLEGVFGTRLYVVEGAPKDGCSALTNAASIAGNVVLLDRGTCYFTDKVRRGEAAGAVAVIILNNDVDGYIKMSAPSWDPASDIAIPSGLMARSTGDWLKPLIRNAALDAEYVEVELSDADRPRNRFDNMADFSSVGPTLDGRIKPDLTAPGESIVSAGTDGRFSGIKQCYVAALSGTSMSTPLVAGAAALVRQYFVDGYYPSKTATPADSFNPSGALIKAAVLNGAAEMTGFTEAGFPLDPPPSIRQGFGRLQLNSSLPLSNTPEPGFNLFLVDKVEVQTGDIKQYCVQVDVAAVAELRVTLVWHDYPALTISSKDLVNDLDLVVRSDATGEVLGNGGTEADRVNNVERVRVLSPPVGRFVVEVVAHNIPSPSAQPYALVITGAFTSAGQCVGAQITTWPTALVGAGQPVVFTFELSSSSAQAQCELVEGGDSGGARSGAHSWVSCASPRTYTGLGDGTYTFKVREGGMESDSDSWQFVVDNTPPVTVFREDLQELPPAVSSNDAVSFYFAPEGSADEASVQFECQLESADWDGAHSWRTCSSPATYEAMPDGSYSFSVRGIDEAGNTEVTPVQHQWTVAAMYLQTVIIEHPDELITSNSVTFRFAMEHWSEGLLITGYQCRIRSKLLVELEDEETVPFESCISPVTYSELPEGAHQFQVRGVASGGLVEQTPEQFEFTIYAGAPAVSITAGPPAITSDSAISVHFEADEPDSEMECRVLLANGTGMVPWSACTSPQVFLTLPDNRYVIVIAALDQFSVRGLEASVEFLLDRTPPTAVIGTPTSPTSSVEIRFTGSDGARGSGLASATCMFDGTEIPQCNSPFERPEAGSGVHTFAVQLIDIAGNVGDFAGPVTITVDKDPPDVTITDSSGGTSAGNRSAAFDLAVSDQGPAPSMLDQVECTLAQETAYGNLTSPAPLHSWIPCYGSIEYTRLPVGSLRLSVRAYDRVGNVGSARYAWTVCQDTGCLSELDSTPASPPPPSDDSETFDWTSIAGSSVTLYIILALAGGVMLVALLYCLGRQPRGYSHSLLGHLQTQNAQRAQLETDARQVELGEPLQPSSRSAVPVASAARAGGATQAVPVAIAATAGGATQAVPVAGPARAAGAAPAALAPRQGSTNSSIIGVAHGNPTSGIPSARMTAPEAGQAAINRNSDPAPAPIPRRTYICPICNADLDSLERLNLHLDTAHSAEAPTPSTTRPAPAHRGNPQSRHPSGHSGQGELDHRRNQGSTLSSNIMAPTSMIVNNNGQSPSGFNRTQQPPRSGQPPRAGRLRCPVCGIEADNMQAINVHLDQAHGFMPPGTPPEERIQAHLAF</sequence>
<dbReference type="InterPro" id="IPR013087">
    <property type="entry name" value="Znf_C2H2_type"/>
</dbReference>
<evidence type="ECO:0000256" key="7">
    <source>
        <dbReference type="SAM" id="MobiDB-lite"/>
    </source>
</evidence>
<gene>
    <name evidence="11" type="ORF">CYMTET_15065</name>
</gene>
<dbReference type="PROSITE" id="PS00138">
    <property type="entry name" value="SUBTILASE_SER"/>
    <property type="match status" value="1"/>
</dbReference>
<dbReference type="InterPro" id="IPR034058">
    <property type="entry name" value="TagA/B/C/D_pept_dom"/>
</dbReference>
<evidence type="ECO:0000256" key="6">
    <source>
        <dbReference type="PROSITE-ProRule" id="PRU01240"/>
    </source>
</evidence>
<evidence type="ECO:0000256" key="9">
    <source>
        <dbReference type="SAM" id="SignalP"/>
    </source>
</evidence>
<keyword evidence="5" id="KW-0862">Zinc</keyword>
<dbReference type="Proteomes" id="UP001190700">
    <property type="component" value="Unassembled WGS sequence"/>
</dbReference>
<evidence type="ECO:0000259" key="10">
    <source>
        <dbReference type="PROSITE" id="PS50157"/>
    </source>
</evidence>
<dbReference type="Gene3D" id="3.40.50.200">
    <property type="entry name" value="Peptidase S8/S53 domain"/>
    <property type="match status" value="1"/>
</dbReference>
<dbReference type="GO" id="GO:0008270">
    <property type="term" value="F:zinc ion binding"/>
    <property type="evidence" value="ECO:0007669"/>
    <property type="project" value="UniProtKB-KW"/>
</dbReference>
<dbReference type="Gene3D" id="2.60.120.380">
    <property type="match status" value="1"/>
</dbReference>
<evidence type="ECO:0000256" key="3">
    <source>
        <dbReference type="ARBA" id="ARBA00022825"/>
    </source>
</evidence>
<evidence type="ECO:0000256" key="1">
    <source>
        <dbReference type="ARBA" id="ARBA00022670"/>
    </source>
</evidence>
<dbReference type="InterPro" id="IPR022398">
    <property type="entry name" value="Peptidase_S8_His-AS"/>
</dbReference>
<keyword evidence="5" id="KW-0863">Zinc-finger</keyword>
<keyword evidence="8" id="KW-0472">Membrane</keyword>
<dbReference type="PROSITE" id="PS51892">
    <property type="entry name" value="SUBTILASE"/>
    <property type="match status" value="1"/>
</dbReference>
<accession>A0AAE0GF43</accession>
<keyword evidence="1 6" id="KW-0645">Protease</keyword>
<dbReference type="Pfam" id="PF00082">
    <property type="entry name" value="Peptidase_S8"/>
    <property type="match status" value="1"/>
</dbReference>
<dbReference type="InterPro" id="IPR015500">
    <property type="entry name" value="Peptidase_S8_subtilisin-rel"/>
</dbReference>
<evidence type="ECO:0000256" key="2">
    <source>
        <dbReference type="ARBA" id="ARBA00022801"/>
    </source>
</evidence>
<feature type="active site" description="Charge relay system" evidence="4 6">
    <location>
        <position position="713"/>
    </location>
</feature>
<feature type="compositionally biased region" description="Polar residues" evidence="7">
    <location>
        <begin position="1762"/>
        <end position="1796"/>
    </location>
</feature>
<dbReference type="PROSITE" id="PS00028">
    <property type="entry name" value="ZINC_FINGER_C2H2_1"/>
    <property type="match status" value="1"/>
</dbReference>
<dbReference type="CDD" id="cd04818">
    <property type="entry name" value="PA_subtilisin_1"/>
    <property type="match status" value="1"/>
</dbReference>
<evidence type="ECO:0000256" key="8">
    <source>
        <dbReference type="SAM" id="Phobius"/>
    </source>
</evidence>
<dbReference type="SUPFAM" id="SSF49785">
    <property type="entry name" value="Galactose-binding domain-like"/>
    <property type="match status" value="1"/>
</dbReference>
<dbReference type="Pfam" id="PF02225">
    <property type="entry name" value="PA"/>
    <property type="match status" value="1"/>
</dbReference>
<dbReference type="GO" id="GO:0006508">
    <property type="term" value="P:proteolysis"/>
    <property type="evidence" value="ECO:0007669"/>
    <property type="project" value="UniProtKB-KW"/>
</dbReference>
<dbReference type="Gene3D" id="3.50.30.30">
    <property type="match status" value="1"/>
</dbReference>
<dbReference type="SUPFAM" id="SSF52743">
    <property type="entry name" value="Subtilisin-like"/>
    <property type="match status" value="1"/>
</dbReference>
<keyword evidence="8" id="KW-0812">Transmembrane</keyword>
<dbReference type="PANTHER" id="PTHR43399">
    <property type="entry name" value="SUBTILISIN-RELATED"/>
    <property type="match status" value="1"/>
</dbReference>
<feature type="transmembrane region" description="Helical" evidence="8">
    <location>
        <begin position="1532"/>
        <end position="1553"/>
    </location>
</feature>